<dbReference type="PANTHER" id="PTHR30055">
    <property type="entry name" value="HTH-TYPE TRANSCRIPTIONAL REGULATOR RUTR"/>
    <property type="match status" value="1"/>
</dbReference>
<dbReference type="PROSITE" id="PS50977">
    <property type="entry name" value="HTH_TETR_2"/>
    <property type="match status" value="1"/>
</dbReference>
<organism evidence="7 8">
    <name type="scientific">Microbacterium dextranolyticum</name>
    <dbReference type="NCBI Taxonomy" id="36806"/>
    <lineage>
        <taxon>Bacteria</taxon>
        <taxon>Bacillati</taxon>
        <taxon>Actinomycetota</taxon>
        <taxon>Actinomycetes</taxon>
        <taxon>Micrococcales</taxon>
        <taxon>Microbacteriaceae</taxon>
        <taxon>Microbacterium</taxon>
    </lineage>
</organism>
<dbReference type="GO" id="GO:0000976">
    <property type="term" value="F:transcription cis-regulatory region binding"/>
    <property type="evidence" value="ECO:0007669"/>
    <property type="project" value="TreeGrafter"/>
</dbReference>
<dbReference type="Proteomes" id="UP001142291">
    <property type="component" value="Unassembled WGS sequence"/>
</dbReference>
<dbReference type="AlphaFoldDB" id="A0A9W6HIX9"/>
<dbReference type="Pfam" id="PF00440">
    <property type="entry name" value="TetR_N"/>
    <property type="match status" value="1"/>
</dbReference>
<keyword evidence="3 5" id="KW-0238">DNA-binding</keyword>
<keyword evidence="2" id="KW-0805">Transcription regulation</keyword>
<dbReference type="RefSeq" id="WP_204962567.1">
    <property type="nucleotide sequence ID" value="NZ_BAAAUR010000002.1"/>
</dbReference>
<keyword evidence="1" id="KW-0678">Repressor</keyword>
<reference evidence="7" key="1">
    <citation type="journal article" date="2014" name="Int. J. Syst. Evol. Microbiol.">
        <title>Complete genome sequence of Corynebacterium casei LMG S-19264T (=DSM 44701T), isolated from a smear-ripened cheese.</title>
        <authorList>
            <consortium name="US DOE Joint Genome Institute (JGI-PGF)"/>
            <person name="Walter F."/>
            <person name="Albersmeier A."/>
            <person name="Kalinowski J."/>
            <person name="Ruckert C."/>
        </authorList>
    </citation>
    <scope>NUCLEOTIDE SEQUENCE</scope>
    <source>
        <strain evidence="7">VKM Ac-1940</strain>
    </source>
</reference>
<feature type="domain" description="HTH tetR-type" evidence="6">
    <location>
        <begin position="8"/>
        <end position="68"/>
    </location>
</feature>
<name>A0A9W6HIX9_9MICO</name>
<dbReference type="InterPro" id="IPR009057">
    <property type="entry name" value="Homeodomain-like_sf"/>
</dbReference>
<dbReference type="InterPro" id="IPR050109">
    <property type="entry name" value="HTH-type_TetR-like_transc_reg"/>
</dbReference>
<feature type="DNA-binding region" description="H-T-H motif" evidence="5">
    <location>
        <begin position="31"/>
        <end position="50"/>
    </location>
</feature>
<evidence type="ECO:0000256" key="3">
    <source>
        <dbReference type="ARBA" id="ARBA00023125"/>
    </source>
</evidence>
<dbReference type="GO" id="GO:0003700">
    <property type="term" value="F:DNA-binding transcription factor activity"/>
    <property type="evidence" value="ECO:0007669"/>
    <property type="project" value="TreeGrafter"/>
</dbReference>
<proteinExistence type="predicted"/>
<sequence length="196" mass="21691">MPKIVDHDARRAEIVQATWRVIARDGMEATTMRGLAAELGMANGALAGYFPNKRAILASAFRHVFDVTSRRYADARAQGLRGADALRAFLAELFPLDEERLLESRIVIPFLEYAAHDREMRTLYRELVGQWEREFEILLGEMQDAGELAPGLHCRAYVDHLLATANGVQASAVLMPETATAERLNGLIGSLLAAAR</sequence>
<dbReference type="InterPro" id="IPR001647">
    <property type="entry name" value="HTH_TetR"/>
</dbReference>
<evidence type="ECO:0000313" key="8">
    <source>
        <dbReference type="Proteomes" id="UP001142291"/>
    </source>
</evidence>
<comment type="caution">
    <text evidence="7">The sequence shown here is derived from an EMBL/GenBank/DDBJ whole genome shotgun (WGS) entry which is preliminary data.</text>
</comment>
<dbReference type="SUPFAM" id="SSF48498">
    <property type="entry name" value="Tetracyclin repressor-like, C-terminal domain"/>
    <property type="match status" value="1"/>
</dbReference>
<evidence type="ECO:0000313" key="7">
    <source>
        <dbReference type="EMBL" id="GLJ94057.1"/>
    </source>
</evidence>
<dbReference type="EMBL" id="BSER01000001">
    <property type="protein sequence ID" value="GLJ94057.1"/>
    <property type="molecule type" value="Genomic_DNA"/>
</dbReference>
<dbReference type="InterPro" id="IPR039538">
    <property type="entry name" value="BetI_C"/>
</dbReference>
<dbReference type="Gene3D" id="1.10.357.10">
    <property type="entry name" value="Tetracycline Repressor, domain 2"/>
    <property type="match status" value="1"/>
</dbReference>
<dbReference type="Pfam" id="PF13977">
    <property type="entry name" value="TetR_C_6"/>
    <property type="match status" value="1"/>
</dbReference>
<keyword evidence="4" id="KW-0804">Transcription</keyword>
<evidence type="ECO:0000256" key="4">
    <source>
        <dbReference type="ARBA" id="ARBA00023163"/>
    </source>
</evidence>
<evidence type="ECO:0000259" key="6">
    <source>
        <dbReference type="PROSITE" id="PS50977"/>
    </source>
</evidence>
<accession>A0A9W6HIX9</accession>
<keyword evidence="8" id="KW-1185">Reference proteome</keyword>
<reference evidence="7" key="2">
    <citation type="submission" date="2023-01" db="EMBL/GenBank/DDBJ databases">
        <authorList>
            <person name="Sun Q."/>
            <person name="Evtushenko L."/>
        </authorList>
    </citation>
    <scope>NUCLEOTIDE SEQUENCE</scope>
    <source>
        <strain evidence="7">VKM Ac-1940</strain>
    </source>
</reference>
<dbReference type="InterPro" id="IPR036271">
    <property type="entry name" value="Tet_transcr_reg_TetR-rel_C_sf"/>
</dbReference>
<evidence type="ECO:0000256" key="5">
    <source>
        <dbReference type="PROSITE-ProRule" id="PRU00335"/>
    </source>
</evidence>
<evidence type="ECO:0000256" key="2">
    <source>
        <dbReference type="ARBA" id="ARBA00023015"/>
    </source>
</evidence>
<dbReference type="PANTHER" id="PTHR30055:SF234">
    <property type="entry name" value="HTH-TYPE TRANSCRIPTIONAL REGULATOR BETI"/>
    <property type="match status" value="1"/>
</dbReference>
<evidence type="ECO:0000256" key="1">
    <source>
        <dbReference type="ARBA" id="ARBA00022491"/>
    </source>
</evidence>
<protein>
    <submittedName>
        <fullName evidence="7">HTH-type transcriptional regulator PksA</fullName>
    </submittedName>
</protein>
<gene>
    <name evidence="7" type="primary">pksA</name>
    <name evidence="7" type="ORF">GCM10017591_01180</name>
</gene>
<dbReference type="SUPFAM" id="SSF46689">
    <property type="entry name" value="Homeodomain-like"/>
    <property type="match status" value="1"/>
</dbReference>